<dbReference type="EMBL" id="VMNI01000004">
    <property type="protein sequence ID" value="TVO78817.1"/>
    <property type="molecule type" value="Genomic_DNA"/>
</dbReference>
<comment type="caution">
    <text evidence="2">The sequence shown here is derived from an EMBL/GenBank/DDBJ whole genome shotgun (WGS) entry which is preliminary data.</text>
</comment>
<evidence type="ECO:0000259" key="1">
    <source>
        <dbReference type="Pfam" id="PF13467"/>
    </source>
</evidence>
<dbReference type="Gene3D" id="1.10.3990.20">
    <property type="entry name" value="protein bp1543"/>
    <property type="match status" value="1"/>
</dbReference>
<evidence type="ECO:0000313" key="2">
    <source>
        <dbReference type="EMBL" id="TVO78817.1"/>
    </source>
</evidence>
<gene>
    <name evidence="2" type="ORF">FHP89_03940</name>
</gene>
<keyword evidence="2" id="KW-0238">DNA-binding</keyword>
<feature type="domain" description="Ribbon-helix-helix" evidence="1">
    <location>
        <begin position="16"/>
        <end position="83"/>
    </location>
</feature>
<dbReference type="InterPro" id="IPR038268">
    <property type="entry name" value="RHH_sf"/>
</dbReference>
<dbReference type="GO" id="GO:0003677">
    <property type="term" value="F:DNA binding"/>
    <property type="evidence" value="ECO:0007669"/>
    <property type="project" value="UniProtKB-KW"/>
</dbReference>
<protein>
    <submittedName>
        <fullName evidence="2">DNA-binding protein</fullName>
    </submittedName>
</protein>
<dbReference type="Pfam" id="PF13467">
    <property type="entry name" value="RHH_4"/>
    <property type="match status" value="1"/>
</dbReference>
<dbReference type="AlphaFoldDB" id="A0A557RBS5"/>
<dbReference type="InterPro" id="IPR027373">
    <property type="entry name" value="RHH_dom"/>
</dbReference>
<proteinExistence type="predicted"/>
<dbReference type="Proteomes" id="UP000318349">
    <property type="component" value="Unassembled WGS sequence"/>
</dbReference>
<reference evidence="2 3" key="1">
    <citation type="submission" date="2019-07" db="EMBL/GenBank/DDBJ databases">
        <title>The pathways for chlorine oxyanion respiration interact through the shared metabolite chlorate.</title>
        <authorList>
            <person name="Barnum T.P."/>
            <person name="Cheng Y."/>
            <person name="Hill K.A."/>
            <person name="Lucas L.N."/>
            <person name="Carlson H.K."/>
            <person name="Coates J.D."/>
        </authorList>
    </citation>
    <scope>NUCLEOTIDE SEQUENCE [LARGE SCALE GENOMIC DNA]</scope>
    <source>
        <strain evidence="2 3">SFB-1</strain>
    </source>
</reference>
<organism evidence="2 3">
    <name type="scientific">Denitromonas halophila</name>
    <dbReference type="NCBI Taxonomy" id="1629404"/>
    <lineage>
        <taxon>Bacteria</taxon>
        <taxon>Pseudomonadati</taxon>
        <taxon>Pseudomonadota</taxon>
        <taxon>Betaproteobacteria</taxon>
        <taxon>Rhodocyclales</taxon>
        <taxon>Zoogloeaceae</taxon>
        <taxon>Denitromonas</taxon>
    </lineage>
</organism>
<accession>A0A557RBS5</accession>
<evidence type="ECO:0000313" key="3">
    <source>
        <dbReference type="Proteomes" id="UP000318349"/>
    </source>
</evidence>
<sequence>MCNLYSGQDPANYETVKRSVRLNGHVTSVALERQFWDILERLAATEGFSLPQFLARLYDELLQKQGDVGNFSSLLRVACTIYLSRGELPSDETSTAAAA</sequence>
<name>A0A557RBS5_9RHOO</name>